<evidence type="ECO:0008006" key="6">
    <source>
        <dbReference type="Google" id="ProtNLM"/>
    </source>
</evidence>
<organism evidence="4 5">
    <name type="scientific">candidate division KSB3 bacterium</name>
    <dbReference type="NCBI Taxonomy" id="2044937"/>
    <lineage>
        <taxon>Bacteria</taxon>
        <taxon>candidate division KSB3</taxon>
    </lineage>
</organism>
<name>A0A2G6KAS4_9BACT</name>
<proteinExistence type="predicted"/>
<evidence type="ECO:0000259" key="2">
    <source>
        <dbReference type="Pfam" id="PF02591"/>
    </source>
</evidence>
<dbReference type="Pfam" id="PF02591">
    <property type="entry name" value="Zn_ribbon_9"/>
    <property type="match status" value="1"/>
</dbReference>
<comment type="caution">
    <text evidence="4">The sequence shown here is derived from an EMBL/GenBank/DDBJ whole genome shotgun (WGS) entry which is preliminary data.</text>
</comment>
<dbReference type="AlphaFoldDB" id="A0A2G6KAS4"/>
<feature type="coiled-coil region" evidence="1">
    <location>
        <begin position="100"/>
        <end position="187"/>
    </location>
</feature>
<dbReference type="Proteomes" id="UP000230821">
    <property type="component" value="Unassembled WGS sequence"/>
</dbReference>
<evidence type="ECO:0000259" key="3">
    <source>
        <dbReference type="Pfam" id="PF24481"/>
    </source>
</evidence>
<dbReference type="Gene3D" id="1.10.287.1490">
    <property type="match status" value="1"/>
</dbReference>
<dbReference type="InterPro" id="IPR056003">
    <property type="entry name" value="CT398_CC_hairpin"/>
</dbReference>
<feature type="domain" description="C4-type zinc ribbon" evidence="2">
    <location>
        <begin position="217"/>
        <end position="248"/>
    </location>
</feature>
<evidence type="ECO:0000313" key="5">
    <source>
        <dbReference type="Proteomes" id="UP000230821"/>
    </source>
</evidence>
<reference evidence="4 5" key="1">
    <citation type="submission" date="2017-10" db="EMBL/GenBank/DDBJ databases">
        <title>Novel microbial diversity and functional potential in the marine mammal oral microbiome.</title>
        <authorList>
            <person name="Dudek N.K."/>
            <person name="Sun C.L."/>
            <person name="Burstein D."/>
            <person name="Kantor R.S."/>
            <person name="Aliaga Goltsman D.S."/>
            <person name="Bik E.M."/>
            <person name="Thomas B.C."/>
            <person name="Banfield J.F."/>
            <person name="Relman D.A."/>
        </authorList>
    </citation>
    <scope>NUCLEOTIDE SEQUENCE [LARGE SCALE GENOMIC DNA]</scope>
    <source>
        <strain evidence="4">DOLJORAL78_47_16</strain>
    </source>
</reference>
<protein>
    <recommendedName>
        <fullName evidence="6">C4-type zinc ribbon domain-containing protein</fullName>
    </recommendedName>
</protein>
<accession>A0A2G6KAS4</accession>
<gene>
    <name evidence="4" type="ORF">CSA56_14370</name>
</gene>
<dbReference type="EMBL" id="PDSK01000108">
    <property type="protein sequence ID" value="PIE32767.1"/>
    <property type="molecule type" value="Genomic_DNA"/>
</dbReference>
<feature type="domain" description="CT398-like coiled coil hairpin" evidence="3">
    <location>
        <begin position="28"/>
        <end position="200"/>
    </location>
</feature>
<dbReference type="Pfam" id="PF24481">
    <property type="entry name" value="CT398_CC"/>
    <property type="match status" value="1"/>
</dbReference>
<evidence type="ECO:0000256" key="1">
    <source>
        <dbReference type="SAM" id="Coils"/>
    </source>
</evidence>
<keyword evidence="1" id="KW-0175">Coiled coil</keyword>
<sequence>MEASKAYKWYNSVEGERVKTPLETLIRLQEIDKVILGLQLQIDAFPGLMQQLDTVLNDGEMKVADLHSKIDEQEKARRSKEMDIESNLEQIKKYQGQLLQVKTNKEYSALLNEIKVLKNKNSLHEDDILELMESVERAKQALIGSEKELKDSQKKVQEEKLAKEAEMAALQQQLKDQQQTRDTFVKDVDSTILKEYTKLLKVRNGVAVAAVGMQGICSGCRVSLTPQMFAEVKNDGCLHRCPVCFRFLYWADDSTELDGE</sequence>
<dbReference type="InterPro" id="IPR003743">
    <property type="entry name" value="Zf-RING_7"/>
</dbReference>
<evidence type="ECO:0000313" key="4">
    <source>
        <dbReference type="EMBL" id="PIE32767.1"/>
    </source>
</evidence>